<keyword evidence="3" id="KW-0560">Oxidoreductase</keyword>
<dbReference type="InterPro" id="IPR036291">
    <property type="entry name" value="NAD(P)-bd_dom_sf"/>
</dbReference>
<proteinExistence type="inferred from homology"/>
<evidence type="ECO:0000256" key="3">
    <source>
        <dbReference type="ARBA" id="ARBA00023002"/>
    </source>
</evidence>
<dbReference type="PRINTS" id="PR00081">
    <property type="entry name" value="GDHRDH"/>
</dbReference>
<keyword evidence="2" id="KW-0521">NADP</keyword>
<evidence type="ECO:0000256" key="1">
    <source>
        <dbReference type="ARBA" id="ARBA00006484"/>
    </source>
</evidence>
<evidence type="ECO:0000256" key="2">
    <source>
        <dbReference type="ARBA" id="ARBA00022857"/>
    </source>
</evidence>
<dbReference type="OrthoDB" id="191139at2759"/>
<gene>
    <name evidence="4" type="ORF">NA57DRAFT_73692</name>
</gene>
<comment type="similarity">
    <text evidence="1">Belongs to the short-chain dehydrogenases/reductases (SDR) family.</text>
</comment>
<dbReference type="InterPro" id="IPR002347">
    <property type="entry name" value="SDR_fam"/>
</dbReference>
<evidence type="ECO:0000313" key="5">
    <source>
        <dbReference type="Proteomes" id="UP000799772"/>
    </source>
</evidence>
<sequence>MAFHPDSLPDLSGRVFVVTGGNSGIGYSTVARLAQHGAHVYLCARSPSKGNTAISNIKTSYPNARITLLKLDHLNLSSVVSAAKLVVSRESVLHGLINNAGIMATPFEMTKDGYEAQWQTNYLAHWVFTYHLLPLMLATSKTLSPGSVRIVNLSSSGHYSAPKEGINFADTSLANGGGMARYGQSKLANILHAKSLNKLYGPSSPSAKAENGEIWTAIVHPGLVDSHIGEHAEIPRVVKALVNVYGSLGGRMDSDKGSWTSVFCAASPEMKSEQSGSYFQRIAEPGWQSSKAKDMDLAAKLEEWTAKKMEMEGYLS</sequence>
<dbReference type="Proteomes" id="UP000799772">
    <property type="component" value="Unassembled WGS sequence"/>
</dbReference>
<reference evidence="4" key="1">
    <citation type="journal article" date="2020" name="Stud. Mycol.">
        <title>101 Dothideomycetes genomes: a test case for predicting lifestyles and emergence of pathogens.</title>
        <authorList>
            <person name="Haridas S."/>
            <person name="Albert R."/>
            <person name="Binder M."/>
            <person name="Bloem J."/>
            <person name="Labutti K."/>
            <person name="Salamov A."/>
            <person name="Andreopoulos B."/>
            <person name="Baker S."/>
            <person name="Barry K."/>
            <person name="Bills G."/>
            <person name="Bluhm B."/>
            <person name="Cannon C."/>
            <person name="Castanera R."/>
            <person name="Culley D."/>
            <person name="Daum C."/>
            <person name="Ezra D."/>
            <person name="Gonzalez J."/>
            <person name="Henrissat B."/>
            <person name="Kuo A."/>
            <person name="Liang C."/>
            <person name="Lipzen A."/>
            <person name="Lutzoni F."/>
            <person name="Magnuson J."/>
            <person name="Mondo S."/>
            <person name="Nolan M."/>
            <person name="Ohm R."/>
            <person name="Pangilinan J."/>
            <person name="Park H.-J."/>
            <person name="Ramirez L."/>
            <person name="Alfaro M."/>
            <person name="Sun H."/>
            <person name="Tritt A."/>
            <person name="Yoshinaga Y."/>
            <person name="Zwiers L.-H."/>
            <person name="Turgeon B."/>
            <person name="Goodwin S."/>
            <person name="Spatafora J."/>
            <person name="Crous P."/>
            <person name="Grigoriev I."/>
        </authorList>
    </citation>
    <scope>NUCLEOTIDE SEQUENCE</scope>
    <source>
        <strain evidence="4">CBS 133067</strain>
    </source>
</reference>
<dbReference type="Gene3D" id="3.40.50.720">
    <property type="entry name" value="NAD(P)-binding Rossmann-like Domain"/>
    <property type="match status" value="1"/>
</dbReference>
<dbReference type="AlphaFoldDB" id="A0A9P4IM30"/>
<dbReference type="PANTHER" id="PTHR24320">
    <property type="entry name" value="RETINOL DEHYDROGENASE"/>
    <property type="match status" value="1"/>
</dbReference>
<dbReference type="SUPFAM" id="SSF51735">
    <property type="entry name" value="NAD(P)-binding Rossmann-fold domains"/>
    <property type="match status" value="1"/>
</dbReference>
<name>A0A9P4IM30_9PEZI</name>
<evidence type="ECO:0000313" key="4">
    <source>
        <dbReference type="EMBL" id="KAF2102262.1"/>
    </source>
</evidence>
<dbReference type="PANTHER" id="PTHR24320:SF282">
    <property type="entry name" value="WW DOMAIN-CONTAINING OXIDOREDUCTASE"/>
    <property type="match status" value="1"/>
</dbReference>
<dbReference type="GO" id="GO:0016491">
    <property type="term" value="F:oxidoreductase activity"/>
    <property type="evidence" value="ECO:0007669"/>
    <property type="project" value="UniProtKB-KW"/>
</dbReference>
<dbReference type="Pfam" id="PF00106">
    <property type="entry name" value="adh_short"/>
    <property type="match status" value="1"/>
</dbReference>
<organism evidence="4 5">
    <name type="scientific">Rhizodiscina lignyota</name>
    <dbReference type="NCBI Taxonomy" id="1504668"/>
    <lineage>
        <taxon>Eukaryota</taxon>
        <taxon>Fungi</taxon>
        <taxon>Dikarya</taxon>
        <taxon>Ascomycota</taxon>
        <taxon>Pezizomycotina</taxon>
        <taxon>Dothideomycetes</taxon>
        <taxon>Pleosporomycetidae</taxon>
        <taxon>Aulographales</taxon>
        <taxon>Rhizodiscinaceae</taxon>
        <taxon>Rhizodiscina</taxon>
    </lineage>
</organism>
<protein>
    <submittedName>
        <fullName evidence="4">Carbonyl reductase</fullName>
    </submittedName>
</protein>
<keyword evidence="5" id="KW-1185">Reference proteome</keyword>
<accession>A0A9P4IM30</accession>
<dbReference type="EMBL" id="ML978123">
    <property type="protein sequence ID" value="KAF2102262.1"/>
    <property type="molecule type" value="Genomic_DNA"/>
</dbReference>
<comment type="caution">
    <text evidence="4">The sequence shown here is derived from an EMBL/GenBank/DDBJ whole genome shotgun (WGS) entry which is preliminary data.</text>
</comment>